<dbReference type="GeneID" id="80894191"/>
<evidence type="ECO:0000313" key="2">
    <source>
        <dbReference type="EMBL" id="KAJ4165398.1"/>
    </source>
</evidence>
<dbReference type="AlphaFoldDB" id="A0A9W8UTL7"/>
<comment type="caution">
    <text evidence="2">The sequence shown here is derived from an EMBL/GenBank/DDBJ whole genome shotgun (WGS) entry which is preliminary data.</text>
</comment>
<dbReference type="EMBL" id="JAJHUN010000001">
    <property type="protein sequence ID" value="KAJ4165398.1"/>
    <property type="molecule type" value="Genomic_DNA"/>
</dbReference>
<evidence type="ECO:0000259" key="1">
    <source>
        <dbReference type="Pfam" id="PF01425"/>
    </source>
</evidence>
<reference evidence="2" key="1">
    <citation type="journal article" date="2023" name="Access Microbiol">
        <title>De-novo genome assembly for Akanthomyces muscarius, a biocontrol agent of insect agricultural pests.</title>
        <authorList>
            <person name="Erdos Z."/>
            <person name="Studholme D.J."/>
            <person name="Raymond B."/>
            <person name="Sharma M."/>
        </authorList>
    </citation>
    <scope>NUCLEOTIDE SEQUENCE</scope>
    <source>
        <strain evidence="2">Ve6</strain>
    </source>
</reference>
<proteinExistence type="predicted"/>
<dbReference type="SUPFAM" id="SSF75304">
    <property type="entry name" value="Amidase signature (AS) enzymes"/>
    <property type="match status" value="1"/>
</dbReference>
<evidence type="ECO:0000313" key="3">
    <source>
        <dbReference type="Proteomes" id="UP001144673"/>
    </source>
</evidence>
<dbReference type="Pfam" id="PF01425">
    <property type="entry name" value="Amidase"/>
    <property type="match status" value="1"/>
</dbReference>
<dbReference type="KEGG" id="amus:LMH87_007032"/>
<accession>A0A9W8UTL7</accession>
<dbReference type="Proteomes" id="UP001144673">
    <property type="component" value="Chromosome 1"/>
</dbReference>
<protein>
    <recommendedName>
        <fullName evidence="1">Amidase domain-containing protein</fullName>
    </recommendedName>
</protein>
<dbReference type="Gene3D" id="3.90.1300.10">
    <property type="entry name" value="Amidase signature (AS) domain"/>
    <property type="match status" value="1"/>
</dbReference>
<organism evidence="2 3">
    <name type="scientific">Akanthomyces muscarius</name>
    <name type="common">Entomopathogenic fungus</name>
    <name type="synonym">Lecanicillium muscarium</name>
    <dbReference type="NCBI Taxonomy" id="2231603"/>
    <lineage>
        <taxon>Eukaryota</taxon>
        <taxon>Fungi</taxon>
        <taxon>Dikarya</taxon>
        <taxon>Ascomycota</taxon>
        <taxon>Pezizomycotina</taxon>
        <taxon>Sordariomycetes</taxon>
        <taxon>Hypocreomycetidae</taxon>
        <taxon>Hypocreales</taxon>
        <taxon>Cordycipitaceae</taxon>
        <taxon>Akanthomyces</taxon>
    </lineage>
</organism>
<dbReference type="PANTHER" id="PTHR42678">
    <property type="entry name" value="AMIDASE"/>
    <property type="match status" value="1"/>
</dbReference>
<feature type="domain" description="Amidase" evidence="1">
    <location>
        <begin position="28"/>
        <end position="141"/>
    </location>
</feature>
<dbReference type="RefSeq" id="XP_056060313.1">
    <property type="nucleotide sequence ID" value="XM_056192057.1"/>
</dbReference>
<dbReference type="InterPro" id="IPR023631">
    <property type="entry name" value="Amidase_dom"/>
</dbReference>
<dbReference type="PANTHER" id="PTHR42678:SF34">
    <property type="entry name" value="OS04G0183300 PROTEIN"/>
    <property type="match status" value="1"/>
</dbReference>
<gene>
    <name evidence="2" type="ORF">LMH87_007032</name>
</gene>
<keyword evidence="3" id="KW-1185">Reference proteome</keyword>
<dbReference type="InterPro" id="IPR036928">
    <property type="entry name" value="AS_sf"/>
</dbReference>
<name>A0A9W8UTL7_AKAMU</name>
<sequence length="203" mass="21369">MCKKIDLARATASGLQTLLNSGEITSVDLVKQSLEQIELHNTRGLNLRALISVAPEKLALARAAELDAERAAGKLRGPLHGIPMLVKDVVQTHSQLGMPTTVGSLALASAQVHSNATVVDKLHDSGLIILGKTNLNELSSWKGMGPMNGLSAAGGQTNSAYVPGGLIKGDGVMGHSVRIPMEHRLDLLLRSRPDSALLPSEPK</sequence>